<protein>
    <submittedName>
        <fullName evidence="1">Uncharacterized protein</fullName>
    </submittedName>
</protein>
<sequence length="49" mass="5523">MEAGKKEQVADNKLAKGGSDSVYFWQNQDQSDAQVSYIFQKPAEGRESR</sequence>
<dbReference type="Proteomes" id="UP000316882">
    <property type="component" value="Unassembled WGS sequence"/>
</dbReference>
<dbReference type="EMBL" id="BJMH01000036">
    <property type="protein sequence ID" value="GEB35251.1"/>
    <property type="molecule type" value="Genomic_DNA"/>
</dbReference>
<accession>A0A4Y3PWT1</accession>
<gene>
    <name evidence="1" type="ORF">BPA01_48310</name>
</gene>
<reference evidence="1 2" key="1">
    <citation type="submission" date="2019-06" db="EMBL/GenBank/DDBJ databases">
        <title>Whole genome shotgun sequence of Brevibacillus parabrevis NBRC 12334.</title>
        <authorList>
            <person name="Hosoyama A."/>
            <person name="Uohara A."/>
            <person name="Ohji S."/>
            <person name="Ichikawa N."/>
        </authorList>
    </citation>
    <scope>NUCLEOTIDE SEQUENCE [LARGE SCALE GENOMIC DNA]</scope>
    <source>
        <strain evidence="1 2">NBRC 12334</strain>
    </source>
</reference>
<evidence type="ECO:0000313" key="1">
    <source>
        <dbReference type="EMBL" id="GEB35251.1"/>
    </source>
</evidence>
<dbReference type="AlphaFoldDB" id="A0A4Y3PWT1"/>
<comment type="caution">
    <text evidence="1">The sequence shown here is derived from an EMBL/GenBank/DDBJ whole genome shotgun (WGS) entry which is preliminary data.</text>
</comment>
<organism evidence="1 2">
    <name type="scientific">Brevibacillus parabrevis</name>
    <dbReference type="NCBI Taxonomy" id="54914"/>
    <lineage>
        <taxon>Bacteria</taxon>
        <taxon>Bacillati</taxon>
        <taxon>Bacillota</taxon>
        <taxon>Bacilli</taxon>
        <taxon>Bacillales</taxon>
        <taxon>Paenibacillaceae</taxon>
        <taxon>Brevibacillus</taxon>
    </lineage>
</organism>
<keyword evidence="2" id="KW-1185">Reference proteome</keyword>
<name>A0A4Y3PWT1_BREPA</name>
<proteinExistence type="predicted"/>
<evidence type="ECO:0000313" key="2">
    <source>
        <dbReference type="Proteomes" id="UP000316882"/>
    </source>
</evidence>